<evidence type="ECO:0000313" key="1">
    <source>
        <dbReference type="Proteomes" id="UP000887565"/>
    </source>
</evidence>
<evidence type="ECO:0000313" key="2">
    <source>
        <dbReference type="WBParaSite" id="nRc.2.0.1.t27526-RA"/>
    </source>
</evidence>
<dbReference type="AlphaFoldDB" id="A0A915JNK4"/>
<sequence length="76" mass="8748">MNIVNQNVTHVARFVQLGFPTGYTIMFDTLAATPEDWTAFYEFVSPPKTIVIGFDQADNWKCLKDMHGREYYLPDA</sequence>
<dbReference type="WBParaSite" id="nRc.2.0.1.t27526-RA">
    <property type="protein sequence ID" value="nRc.2.0.1.t27526-RA"/>
    <property type="gene ID" value="nRc.2.0.1.g27526"/>
</dbReference>
<reference evidence="2" key="1">
    <citation type="submission" date="2022-11" db="UniProtKB">
        <authorList>
            <consortium name="WormBaseParasite"/>
        </authorList>
    </citation>
    <scope>IDENTIFICATION</scope>
</reference>
<name>A0A915JNK4_ROMCU</name>
<accession>A0A915JNK4</accession>
<keyword evidence="1" id="KW-1185">Reference proteome</keyword>
<protein>
    <submittedName>
        <fullName evidence="2">Uncharacterized protein</fullName>
    </submittedName>
</protein>
<dbReference type="Proteomes" id="UP000887565">
    <property type="component" value="Unplaced"/>
</dbReference>
<organism evidence="1 2">
    <name type="scientific">Romanomermis culicivorax</name>
    <name type="common">Nematode worm</name>
    <dbReference type="NCBI Taxonomy" id="13658"/>
    <lineage>
        <taxon>Eukaryota</taxon>
        <taxon>Metazoa</taxon>
        <taxon>Ecdysozoa</taxon>
        <taxon>Nematoda</taxon>
        <taxon>Enoplea</taxon>
        <taxon>Dorylaimia</taxon>
        <taxon>Mermithida</taxon>
        <taxon>Mermithoidea</taxon>
        <taxon>Mermithidae</taxon>
        <taxon>Romanomermis</taxon>
    </lineage>
</organism>
<proteinExistence type="predicted"/>